<gene>
    <name evidence="3" type="ORF">V5J35_002753</name>
</gene>
<protein>
    <submittedName>
        <fullName evidence="3">TRAP-type C4-dicarboxylate transport system substrate-binding protein</fullName>
    </submittedName>
</protein>
<feature type="signal peptide" evidence="2">
    <location>
        <begin position="1"/>
        <end position="26"/>
    </location>
</feature>
<dbReference type="PANTHER" id="PTHR33376:SF15">
    <property type="entry name" value="BLL6794 PROTEIN"/>
    <property type="match status" value="1"/>
</dbReference>
<dbReference type="CDD" id="cd13665">
    <property type="entry name" value="PBP2_TRAP_Dctp3_4"/>
    <property type="match status" value="1"/>
</dbReference>
<dbReference type="EMBL" id="JBEWTB010000002">
    <property type="protein sequence ID" value="MET4757561.1"/>
    <property type="molecule type" value="Genomic_DNA"/>
</dbReference>
<name>A0ABV2SJY0_9GAMM</name>
<dbReference type="Gene3D" id="3.40.190.170">
    <property type="entry name" value="Bacterial extracellular solute-binding protein, family 7"/>
    <property type="match status" value="1"/>
</dbReference>
<dbReference type="Proteomes" id="UP001549366">
    <property type="component" value="Unassembled WGS sequence"/>
</dbReference>
<dbReference type="InterPro" id="IPR038404">
    <property type="entry name" value="TRAP_DctP_sf"/>
</dbReference>
<keyword evidence="1 2" id="KW-0732">Signal</keyword>
<evidence type="ECO:0000313" key="3">
    <source>
        <dbReference type="EMBL" id="MET4757561.1"/>
    </source>
</evidence>
<reference evidence="3 4" key="1">
    <citation type="submission" date="2024-06" db="EMBL/GenBank/DDBJ databases">
        <title>Genomic Encyclopedia of Type Strains, Phase V (KMG-V): Genome sequencing to study the core and pangenomes of soil and plant-associated prokaryotes.</title>
        <authorList>
            <person name="Whitman W."/>
        </authorList>
    </citation>
    <scope>NUCLEOTIDE SEQUENCE [LARGE SCALE GENOMIC DNA]</scope>
    <source>
        <strain evidence="3 4">NE40</strain>
    </source>
</reference>
<dbReference type="NCBIfam" id="NF037995">
    <property type="entry name" value="TRAP_S1"/>
    <property type="match status" value="1"/>
</dbReference>
<feature type="chain" id="PRO_5045453966" evidence="2">
    <location>
        <begin position="27"/>
        <end position="346"/>
    </location>
</feature>
<keyword evidence="4" id="KW-1185">Reference proteome</keyword>
<dbReference type="RefSeq" id="WP_354007707.1">
    <property type="nucleotide sequence ID" value="NZ_JBEWTA010000001.1"/>
</dbReference>
<proteinExistence type="predicted"/>
<dbReference type="PANTHER" id="PTHR33376">
    <property type="match status" value="1"/>
</dbReference>
<sequence>MKSLLRVFALATIAVASALFSLSASAATTLRIATWLAPTHPMNAEVLPTWAQWVEEATEGRVEVKLEYDLGHPRSYFDLVEDGVADAGWSLHAYVPGRFVLTELSEMPMTDATAEGTSVAYWRINEQYLAKAGEHEGITLLGLFTEGAAALQLRRPVETLDDLKGLKIRAPGGIASQIGHELGVTNVSAPAPKVYELLQQGVVDGVMISPMTQKSLRLNEVINQMISVPGGVFRGSFSFFAGEDFLDGLSARDRNAILSVSGEKFSAMAGKVWEQANIDGFAVASESGVTYTEADQATPIYQTMDRITSEVRSDWVKKATSRGVDGQKVLDEYLALATGYTSETSE</sequence>
<dbReference type="Pfam" id="PF03480">
    <property type="entry name" value="DctP"/>
    <property type="match status" value="1"/>
</dbReference>
<evidence type="ECO:0000313" key="4">
    <source>
        <dbReference type="Proteomes" id="UP001549366"/>
    </source>
</evidence>
<organism evidence="3 4">
    <name type="scientific">Endozoicomonas lisbonensis</name>
    <dbReference type="NCBI Taxonomy" id="3120522"/>
    <lineage>
        <taxon>Bacteria</taxon>
        <taxon>Pseudomonadati</taxon>
        <taxon>Pseudomonadota</taxon>
        <taxon>Gammaproteobacteria</taxon>
        <taxon>Oceanospirillales</taxon>
        <taxon>Endozoicomonadaceae</taxon>
        <taxon>Endozoicomonas</taxon>
    </lineage>
</organism>
<accession>A0ABV2SJY0</accession>
<evidence type="ECO:0000256" key="1">
    <source>
        <dbReference type="ARBA" id="ARBA00022729"/>
    </source>
</evidence>
<evidence type="ECO:0000256" key="2">
    <source>
        <dbReference type="SAM" id="SignalP"/>
    </source>
</evidence>
<dbReference type="InterPro" id="IPR018389">
    <property type="entry name" value="DctP_fam"/>
</dbReference>
<comment type="caution">
    <text evidence="3">The sequence shown here is derived from an EMBL/GenBank/DDBJ whole genome shotgun (WGS) entry which is preliminary data.</text>
</comment>